<feature type="region of interest" description="Disordered" evidence="1">
    <location>
        <begin position="1"/>
        <end position="26"/>
    </location>
</feature>
<reference evidence="2" key="1">
    <citation type="journal article" date="2020" name="bioRxiv">
        <title>A rank-normalized archaeal taxonomy based on genome phylogeny resolves widespread incomplete and uneven classifications.</title>
        <authorList>
            <person name="Rinke C."/>
            <person name="Chuvochina M."/>
            <person name="Mussig A.J."/>
            <person name="Chaumeil P.-A."/>
            <person name="Waite D.W."/>
            <person name="Whitman W.B."/>
            <person name="Parks D.H."/>
            <person name="Hugenholtz P."/>
        </authorList>
    </citation>
    <scope>NUCLEOTIDE SEQUENCE</scope>
    <source>
        <strain evidence="2">UBA10011</strain>
    </source>
</reference>
<dbReference type="Proteomes" id="UP000577419">
    <property type="component" value="Unassembled WGS sequence"/>
</dbReference>
<feature type="compositionally biased region" description="Basic and acidic residues" evidence="1">
    <location>
        <begin position="1"/>
        <end position="10"/>
    </location>
</feature>
<accession>A0A7J4IUS0</accession>
<comment type="caution">
    <text evidence="2">The sequence shown here is derived from an EMBL/GenBank/DDBJ whole genome shotgun (WGS) entry which is preliminary data.</text>
</comment>
<dbReference type="EMBL" id="JAGVWF010000082">
    <property type="protein sequence ID" value="MBS3059824.1"/>
    <property type="molecule type" value="Genomic_DNA"/>
</dbReference>
<evidence type="ECO:0000313" key="2">
    <source>
        <dbReference type="EMBL" id="HIH08570.1"/>
    </source>
</evidence>
<reference evidence="3" key="2">
    <citation type="submission" date="2021-03" db="EMBL/GenBank/DDBJ databases">
        <authorList>
            <person name="Jaffe A."/>
        </authorList>
    </citation>
    <scope>NUCLEOTIDE SEQUENCE</scope>
    <source>
        <strain evidence="3">RIFCSPHIGHO2_01_FULL_GW2011_AR10_43_9</strain>
    </source>
</reference>
<gene>
    <name evidence="2" type="ORF">HA237_04335</name>
    <name evidence="3" type="ORF">J4224_05380</name>
</gene>
<sequence length="55" mass="6394">MFTKTIEKPKSPASAKTSNRHHSSKDFWNKVHMAKKDPNFRAFIKEFVAYHTGSK</sequence>
<organism evidence="2 4">
    <name type="scientific">Candidatus Iainarchaeum sp</name>
    <dbReference type="NCBI Taxonomy" id="3101447"/>
    <lineage>
        <taxon>Archaea</taxon>
        <taxon>Candidatus Iainarchaeota</taxon>
        <taxon>Candidatus Iainarchaeia</taxon>
        <taxon>Candidatus Iainarchaeales</taxon>
        <taxon>Candidatus Iainarchaeaceae</taxon>
        <taxon>Candidatus Iainarchaeum</taxon>
    </lineage>
</organism>
<proteinExistence type="predicted"/>
<evidence type="ECO:0000313" key="4">
    <source>
        <dbReference type="Proteomes" id="UP000577419"/>
    </source>
</evidence>
<dbReference type="EMBL" id="DUFG01000021">
    <property type="protein sequence ID" value="HIH08570.1"/>
    <property type="molecule type" value="Genomic_DNA"/>
</dbReference>
<reference evidence="3" key="3">
    <citation type="submission" date="2021-05" db="EMBL/GenBank/DDBJ databases">
        <title>Protein family content uncovers lineage relationships and bacterial pathway maintenance mechanisms in DPANN archaea.</title>
        <authorList>
            <person name="Castelle C.J."/>
            <person name="Meheust R."/>
            <person name="Jaffe A.L."/>
            <person name="Seitz K."/>
            <person name="Gong X."/>
            <person name="Baker B.J."/>
            <person name="Banfield J.F."/>
        </authorList>
    </citation>
    <scope>NUCLEOTIDE SEQUENCE</scope>
    <source>
        <strain evidence="3">RIFCSPHIGHO2_01_FULL_GW2011_AR10_43_9</strain>
    </source>
</reference>
<protein>
    <submittedName>
        <fullName evidence="2">Uncharacterized protein</fullName>
    </submittedName>
</protein>
<evidence type="ECO:0000313" key="3">
    <source>
        <dbReference type="EMBL" id="MBS3059824.1"/>
    </source>
</evidence>
<name>A0A7J4IUS0_9ARCH</name>
<evidence type="ECO:0000256" key="1">
    <source>
        <dbReference type="SAM" id="MobiDB-lite"/>
    </source>
</evidence>
<dbReference type="Proteomes" id="UP000683213">
    <property type="component" value="Unassembled WGS sequence"/>
</dbReference>
<dbReference type="AlphaFoldDB" id="A0A7J4IUS0"/>